<name>A0A1I7FD85_9PROT</name>
<dbReference type="EMBL" id="FPBZ01000001">
    <property type="protein sequence ID" value="SFU34147.1"/>
    <property type="molecule type" value="Genomic_DNA"/>
</dbReference>
<dbReference type="AlphaFoldDB" id="A0A1I7FD85"/>
<accession>A0A1I7FD85</accession>
<evidence type="ECO:0000313" key="1">
    <source>
        <dbReference type="EMBL" id="SFU34147.1"/>
    </source>
</evidence>
<dbReference type="Proteomes" id="UP000182649">
    <property type="component" value="Unassembled WGS sequence"/>
</dbReference>
<gene>
    <name evidence="1" type="ORF">SAMN05216417_101379</name>
</gene>
<proteinExistence type="predicted"/>
<protein>
    <submittedName>
        <fullName evidence="1">Uncharacterized protein</fullName>
    </submittedName>
</protein>
<evidence type="ECO:0000313" key="2">
    <source>
        <dbReference type="Proteomes" id="UP000182649"/>
    </source>
</evidence>
<organism evidence="1 2">
    <name type="scientific">Nitrosospira multiformis</name>
    <dbReference type="NCBI Taxonomy" id="1231"/>
    <lineage>
        <taxon>Bacteria</taxon>
        <taxon>Pseudomonadati</taxon>
        <taxon>Pseudomonadota</taxon>
        <taxon>Betaproteobacteria</taxon>
        <taxon>Nitrosomonadales</taxon>
        <taxon>Nitrosomonadaceae</taxon>
        <taxon>Nitrosospira</taxon>
    </lineage>
</organism>
<reference evidence="1 2" key="1">
    <citation type="submission" date="2016-10" db="EMBL/GenBank/DDBJ databases">
        <authorList>
            <person name="de Groot N.N."/>
        </authorList>
    </citation>
    <scope>NUCLEOTIDE SEQUENCE [LARGE SCALE GENOMIC DNA]</scope>
    <source>
        <strain evidence="1 2">Nl14</strain>
    </source>
</reference>
<sequence>MLNGYRVVVNTTRLASENVSSKMSVLDEDDRWGFQGHSESQFPALLNRNRP</sequence>